<comment type="caution">
    <text evidence="1">The sequence shown here is derived from an EMBL/GenBank/DDBJ whole genome shotgun (WGS) entry which is preliminary data.</text>
</comment>
<dbReference type="InterPro" id="IPR037012">
    <property type="entry name" value="NanQ/TabA/YiaL_sf"/>
</dbReference>
<evidence type="ECO:0000313" key="2">
    <source>
        <dbReference type="Proteomes" id="UP000262954"/>
    </source>
</evidence>
<dbReference type="Gene3D" id="2.60.120.370">
    <property type="entry name" value="YhcH/YjgK/YiaL"/>
    <property type="match status" value="1"/>
</dbReference>
<dbReference type="InterPro" id="IPR004375">
    <property type="entry name" value="NanQ/TabA/YiaL"/>
</dbReference>
<organism evidence="1 2">
    <name type="scientific">Coprobacter fastidiosus</name>
    <dbReference type="NCBI Taxonomy" id="1099853"/>
    <lineage>
        <taxon>Bacteria</taxon>
        <taxon>Pseudomonadati</taxon>
        <taxon>Bacteroidota</taxon>
        <taxon>Bacteroidia</taxon>
        <taxon>Bacteroidales</taxon>
        <taxon>Barnesiellaceae</taxon>
        <taxon>Coprobacter</taxon>
    </lineage>
</organism>
<dbReference type="Proteomes" id="UP000262954">
    <property type="component" value="Unassembled WGS sequence"/>
</dbReference>
<protein>
    <submittedName>
        <fullName evidence="1">YhcH/YjgK/YiaL family protein</fullName>
    </submittedName>
</protein>
<dbReference type="EMBL" id="DNWC01000015">
    <property type="protein sequence ID" value="HBJ07543.1"/>
    <property type="molecule type" value="Genomic_DNA"/>
</dbReference>
<dbReference type="SUPFAM" id="SSF51197">
    <property type="entry name" value="Clavaminate synthase-like"/>
    <property type="match status" value="1"/>
</dbReference>
<evidence type="ECO:0000313" key="1">
    <source>
        <dbReference type="EMBL" id="HBJ07543.1"/>
    </source>
</evidence>
<dbReference type="NCBIfam" id="TIGR00022">
    <property type="entry name" value="YhcH/YjgK/YiaL family protein"/>
    <property type="match status" value="1"/>
</dbReference>
<name>A0A316R4M5_9BACT</name>
<dbReference type="AlphaFoldDB" id="A0A316R4M5"/>
<dbReference type="Pfam" id="PF04074">
    <property type="entry name" value="DUF386"/>
    <property type="match status" value="1"/>
</dbReference>
<proteinExistence type="predicted"/>
<accession>A0A316R4M5</accession>
<dbReference type="PANTHER" id="PTHR34986:SF1">
    <property type="entry name" value="PROTEIN YIAL"/>
    <property type="match status" value="1"/>
</dbReference>
<gene>
    <name evidence="1" type="ORF">DDY73_00925</name>
</gene>
<dbReference type="GeneID" id="92928329"/>
<dbReference type="RefSeq" id="WP_122303946.1">
    <property type="nucleotide sequence ID" value="NZ_AP028032.1"/>
</dbReference>
<sequence length="148" mass="16593">MILDSLSNSASIEQLHPLFKKAFDFLKSTDFSTKEAGKIVLDGDDLYVSIAEPVGKSKDAAKMETHNKYIDIQMPLTTTETMGWKATKELKKITQPYNEEKDITFFADTPTTYIQVQPGEFAIFFPEDGHAPGIAEGNFKKVIVKVRI</sequence>
<dbReference type="PANTHER" id="PTHR34986">
    <property type="entry name" value="EVOLVED BETA-GALACTOSIDASE SUBUNIT BETA"/>
    <property type="match status" value="1"/>
</dbReference>
<dbReference type="GO" id="GO:0005829">
    <property type="term" value="C:cytosol"/>
    <property type="evidence" value="ECO:0007669"/>
    <property type="project" value="TreeGrafter"/>
</dbReference>
<reference evidence="1 2" key="1">
    <citation type="journal article" date="2018" name="Nat. Biotechnol.">
        <title>A standardized bacterial taxonomy based on genome phylogeny substantially revises the tree of life.</title>
        <authorList>
            <person name="Parks D.H."/>
            <person name="Chuvochina M."/>
            <person name="Waite D.W."/>
            <person name="Rinke C."/>
            <person name="Skarshewski A."/>
            <person name="Chaumeil P.A."/>
            <person name="Hugenholtz P."/>
        </authorList>
    </citation>
    <scope>NUCLEOTIDE SEQUENCE [LARGE SCALE GENOMIC DNA]</scope>
    <source>
        <strain evidence="1">UBA11482</strain>
    </source>
</reference>